<dbReference type="HOGENOM" id="CLU_1382855_0_0_0"/>
<keyword evidence="4" id="KW-1185">Reference proteome</keyword>
<dbReference type="EMBL" id="CAQJ01000086">
    <property type="protein sequence ID" value="CCQ91728.1"/>
    <property type="molecule type" value="Genomic_DNA"/>
</dbReference>
<name>M1Z2M7_NITG3</name>
<evidence type="ECO:0000313" key="3">
    <source>
        <dbReference type="EMBL" id="CCQ91728.1"/>
    </source>
</evidence>
<feature type="transmembrane region" description="Helical" evidence="2">
    <location>
        <begin position="52"/>
        <end position="73"/>
    </location>
</feature>
<reference evidence="3 4" key="1">
    <citation type="journal article" date="2013" name="Front. Microbiol.">
        <title>The genome of Nitrospina gracilis illuminates the metabolism and evolution of the major marine nitrite oxidizer.</title>
        <authorList>
            <person name="Luecker S."/>
            <person name="Nowka B."/>
            <person name="Rattei T."/>
            <person name="Spieck E."/>
            <person name="and Daims H."/>
        </authorList>
    </citation>
    <scope>NUCLEOTIDE SEQUENCE [LARGE SCALE GENOMIC DNA]</scope>
    <source>
        <strain evidence="3 4">3/211</strain>
    </source>
</reference>
<comment type="caution">
    <text evidence="3">The sequence shown here is derived from an EMBL/GenBank/DDBJ whole genome shotgun (WGS) entry which is preliminary data.</text>
</comment>
<organism evidence="3 4">
    <name type="scientific">Nitrospina gracilis (strain 3/211)</name>
    <dbReference type="NCBI Taxonomy" id="1266370"/>
    <lineage>
        <taxon>Bacteria</taxon>
        <taxon>Pseudomonadati</taxon>
        <taxon>Nitrospinota/Tectimicrobiota group</taxon>
        <taxon>Nitrospinota</taxon>
        <taxon>Nitrospinia</taxon>
        <taxon>Nitrospinales</taxon>
        <taxon>Nitrospinaceae</taxon>
        <taxon>Nitrospina</taxon>
    </lineage>
</organism>
<evidence type="ECO:0000256" key="2">
    <source>
        <dbReference type="SAM" id="Phobius"/>
    </source>
</evidence>
<protein>
    <recommendedName>
        <fullName evidence="5">DUF4129 domain-containing protein</fullName>
    </recommendedName>
</protein>
<evidence type="ECO:0000313" key="4">
    <source>
        <dbReference type="Proteomes" id="UP000011704"/>
    </source>
</evidence>
<proteinExistence type="predicted"/>
<evidence type="ECO:0008006" key="5">
    <source>
        <dbReference type="Google" id="ProtNLM"/>
    </source>
</evidence>
<feature type="compositionally biased region" description="Polar residues" evidence="1">
    <location>
        <begin position="1"/>
        <end position="26"/>
    </location>
</feature>
<dbReference type="STRING" id="1266370.NITGR_780032"/>
<keyword evidence="2" id="KW-0812">Transmembrane</keyword>
<keyword evidence="2" id="KW-1133">Transmembrane helix</keyword>
<dbReference type="AlphaFoldDB" id="M1Z2M7"/>
<keyword evidence="2" id="KW-0472">Membrane</keyword>
<evidence type="ECO:0000256" key="1">
    <source>
        <dbReference type="SAM" id="MobiDB-lite"/>
    </source>
</evidence>
<dbReference type="InParanoid" id="M1Z2M7"/>
<accession>M1Z2M7</accession>
<feature type="region of interest" description="Disordered" evidence="1">
    <location>
        <begin position="1"/>
        <end position="32"/>
    </location>
</feature>
<dbReference type="Proteomes" id="UP000011704">
    <property type="component" value="Unassembled WGS sequence"/>
</dbReference>
<sequence length="197" mass="23006">MNVTPAKNSQELNAVEPQSESSSTGSPHREPIEDINPLYLDMQEFTDRSRSGWFWLTVVLALFVPPACFMFFIPLHHKRQRMKFDSAYKRRMEAFRQAQERLNRLTSGHNGGARETVRELSQIVRTYIGDRLNLKGTAFTSREVEEQLRQREFREEHIVETRDLLEKYESLQYAAGQGDTEALLVESRRLIEKLENS</sequence>
<gene>
    <name evidence="3" type="ORF">NITGR_780032</name>
</gene>